<feature type="compositionally biased region" description="Polar residues" evidence="1">
    <location>
        <begin position="20"/>
        <end position="30"/>
    </location>
</feature>
<protein>
    <submittedName>
        <fullName evidence="2">Uncharacterized protein</fullName>
    </submittedName>
</protein>
<sequence>MQDQCPQQGYRSRLGGQSFHRPTSVSSGPRSITYGVRRGDSRGPSQGLGDMWGASCAASVETKPSRA</sequence>
<gene>
    <name evidence="2" type="ORF">ACFFX0_32240</name>
</gene>
<feature type="compositionally biased region" description="Polar residues" evidence="1">
    <location>
        <begin position="1"/>
        <end position="10"/>
    </location>
</feature>
<comment type="caution">
    <text evidence="2">The sequence shown here is derived from an EMBL/GenBank/DDBJ whole genome shotgun (WGS) entry which is preliminary data.</text>
</comment>
<feature type="region of interest" description="Disordered" evidence="1">
    <location>
        <begin position="1"/>
        <end position="67"/>
    </location>
</feature>
<name>A0ABV5G9E3_9MICC</name>
<evidence type="ECO:0000313" key="2">
    <source>
        <dbReference type="EMBL" id="MFB9075584.1"/>
    </source>
</evidence>
<keyword evidence="3" id="KW-1185">Reference proteome</keyword>
<proteinExistence type="predicted"/>
<evidence type="ECO:0000313" key="3">
    <source>
        <dbReference type="Proteomes" id="UP001589575"/>
    </source>
</evidence>
<dbReference type="EMBL" id="JBHMFI010000023">
    <property type="protein sequence ID" value="MFB9075584.1"/>
    <property type="molecule type" value="Genomic_DNA"/>
</dbReference>
<evidence type="ECO:0000256" key="1">
    <source>
        <dbReference type="SAM" id="MobiDB-lite"/>
    </source>
</evidence>
<accession>A0ABV5G9E3</accession>
<organism evidence="2 3">
    <name type="scientific">Citricoccus parietis</name>
    <dbReference type="NCBI Taxonomy" id="592307"/>
    <lineage>
        <taxon>Bacteria</taxon>
        <taxon>Bacillati</taxon>
        <taxon>Actinomycetota</taxon>
        <taxon>Actinomycetes</taxon>
        <taxon>Micrococcales</taxon>
        <taxon>Micrococcaceae</taxon>
        <taxon>Citricoccus</taxon>
    </lineage>
</organism>
<dbReference type="Proteomes" id="UP001589575">
    <property type="component" value="Unassembled WGS sequence"/>
</dbReference>
<reference evidence="2 3" key="1">
    <citation type="submission" date="2024-09" db="EMBL/GenBank/DDBJ databases">
        <authorList>
            <person name="Sun Q."/>
            <person name="Mori K."/>
        </authorList>
    </citation>
    <scope>NUCLEOTIDE SEQUENCE [LARGE SCALE GENOMIC DNA]</scope>
    <source>
        <strain evidence="2 3">CCM 7609</strain>
    </source>
</reference>